<dbReference type="PANTHER" id="PTHR43977">
    <property type="entry name" value="STRUCTURAL MAINTENANCE OF CHROMOSOMES PROTEIN 3"/>
    <property type="match status" value="1"/>
</dbReference>
<feature type="non-terminal residue" evidence="4">
    <location>
        <position position="800"/>
    </location>
</feature>
<keyword evidence="1" id="KW-0175">Coiled coil</keyword>
<accession>A0A2C6L797</accession>
<dbReference type="InterPro" id="IPR010935">
    <property type="entry name" value="SMC_hinge"/>
</dbReference>
<organism evidence="4 5">
    <name type="scientific">Cystoisospora suis</name>
    <dbReference type="NCBI Taxonomy" id="483139"/>
    <lineage>
        <taxon>Eukaryota</taxon>
        <taxon>Sar</taxon>
        <taxon>Alveolata</taxon>
        <taxon>Apicomplexa</taxon>
        <taxon>Conoidasida</taxon>
        <taxon>Coccidia</taxon>
        <taxon>Eucoccidiorida</taxon>
        <taxon>Eimeriorina</taxon>
        <taxon>Sarcocystidae</taxon>
        <taxon>Cystoisospora</taxon>
    </lineage>
</organism>
<feature type="region of interest" description="Disordered" evidence="2">
    <location>
        <begin position="211"/>
        <end position="234"/>
    </location>
</feature>
<dbReference type="RefSeq" id="XP_067924870.1">
    <property type="nucleotide sequence ID" value="XM_068063154.1"/>
</dbReference>
<feature type="compositionally biased region" description="Basic and acidic residues" evidence="2">
    <location>
        <begin position="220"/>
        <end position="234"/>
    </location>
</feature>
<feature type="coiled-coil region" evidence="1">
    <location>
        <begin position="768"/>
        <end position="795"/>
    </location>
</feature>
<name>A0A2C6L797_9APIC</name>
<evidence type="ECO:0000313" key="5">
    <source>
        <dbReference type="Proteomes" id="UP000221165"/>
    </source>
</evidence>
<dbReference type="Proteomes" id="UP000221165">
    <property type="component" value="Unassembled WGS sequence"/>
</dbReference>
<dbReference type="Gene3D" id="1.20.1060.20">
    <property type="match status" value="1"/>
</dbReference>
<evidence type="ECO:0000256" key="1">
    <source>
        <dbReference type="SAM" id="Coils"/>
    </source>
</evidence>
<dbReference type="GO" id="GO:0005694">
    <property type="term" value="C:chromosome"/>
    <property type="evidence" value="ECO:0007669"/>
    <property type="project" value="InterPro"/>
</dbReference>
<dbReference type="Pfam" id="PF06470">
    <property type="entry name" value="SMC_hinge"/>
    <property type="match status" value="1"/>
</dbReference>
<feature type="domain" description="SMC hinge" evidence="3">
    <location>
        <begin position="241"/>
        <end position="330"/>
    </location>
</feature>
<evidence type="ECO:0000313" key="4">
    <source>
        <dbReference type="EMBL" id="PHJ23193.1"/>
    </source>
</evidence>
<proteinExistence type="predicted"/>
<reference evidence="4 5" key="1">
    <citation type="journal article" date="2017" name="Int. J. Parasitol.">
        <title>The genome of the protozoan parasite Cystoisospora suis and a reverse vaccinology approach to identify vaccine candidates.</title>
        <authorList>
            <person name="Palmieri N."/>
            <person name="Shrestha A."/>
            <person name="Ruttkowski B."/>
            <person name="Beck T."/>
            <person name="Vogl C."/>
            <person name="Tomley F."/>
            <person name="Blake D.P."/>
            <person name="Joachim A."/>
        </authorList>
    </citation>
    <scope>NUCLEOTIDE SEQUENCE [LARGE SCALE GENOMIC DNA]</scope>
    <source>
        <strain evidence="4 5">Wien I</strain>
    </source>
</reference>
<feature type="coiled-coil region" evidence="1">
    <location>
        <begin position="90"/>
        <end position="166"/>
    </location>
</feature>
<comment type="caution">
    <text evidence="4">The sequence shown here is derived from an EMBL/GenBank/DDBJ whole genome shotgun (WGS) entry which is preliminary data.</text>
</comment>
<feature type="region of interest" description="Disordered" evidence="2">
    <location>
        <begin position="33"/>
        <end position="79"/>
    </location>
</feature>
<dbReference type="VEuPathDB" id="ToxoDB:CSUI_002956"/>
<dbReference type="GO" id="GO:0051276">
    <property type="term" value="P:chromosome organization"/>
    <property type="evidence" value="ECO:0007669"/>
    <property type="project" value="InterPro"/>
</dbReference>
<evidence type="ECO:0000256" key="2">
    <source>
        <dbReference type="SAM" id="MobiDB-lite"/>
    </source>
</evidence>
<dbReference type="InterPro" id="IPR036277">
    <property type="entry name" value="SMC_hinge_sf"/>
</dbReference>
<dbReference type="AlphaFoldDB" id="A0A2C6L797"/>
<dbReference type="GeneID" id="94426365"/>
<feature type="coiled-coil region" evidence="1">
    <location>
        <begin position="483"/>
        <end position="580"/>
    </location>
</feature>
<keyword evidence="5" id="KW-1185">Reference proteome</keyword>
<feature type="coiled-coil region" evidence="1">
    <location>
        <begin position="605"/>
        <end position="736"/>
    </location>
</feature>
<evidence type="ECO:0000259" key="3">
    <source>
        <dbReference type="Pfam" id="PF06470"/>
    </source>
</evidence>
<dbReference type="OrthoDB" id="431497at2759"/>
<protein>
    <submittedName>
        <fullName evidence="4">Smc n terminal domain-containing protein</fullName>
    </submittedName>
</protein>
<sequence>MDRALKEYLAARYELQKAVQKRTSIQCKKDIIAARISRGQGERPGERREEEEEDEEESSGRSSALRDVSASLSSCEMEVQREIKQAEHLGKEESDLSKHYKAQIEELEEERKKLERELETCEESQAKALKEYKETEQKQHQVAKEFEAALEELRLQQADLADLLQQQTLARTAYETACDRFWQQLRSDIREGLQAAEAFCSERGWIESSSSRCKTSDMTQQERRRSNKKGGDKEKASYPVVAGMLLDFIEVPAEYRRAVESIGAHALTSFLVPDSKAAYELLSHLKGEGEGGGGKKKPTVSITVVPLKEVGELQRRREASNRACVMRKTFLQTLLDDEDEDVHVLPLPECISVNRHGGEEDSPRLSSENEALVSAYIRSVFGRALLVPSLSEQEETGRGGASHADFSVSSLHQKGFDCVTVDGDVSFSSGIVRGGGGGFSSYLLLPSSSSSFTSNEDSHQATDSLSTLRSVQTFSKLQAYQNMEDQRHRVDQVDRQVEEKKKKVAEIEARNGALIEKEQILSEARARCQAALEEIVQTRQHAEGRLRASEELLAAIQAEKKQAEERVNGIKSLIQDLRRESLSPDKNTGLPRTEEEALISLPRQIRSLEEKVNILSKKLEESKAAVEKASAEADIHLRKQIQRLERDEARSDLLHAKEQRGELEATLASINRRMLQEEEIIRKSDRQIKLLEDEVQEKQEELQLAEKQKQSILVELEDTVRKLQAFQQAVESARRSKEEAGAVLASTGGAAAAASEGGSLQNLRMLSMKDLASRLAHLKKKLQAYEHVNRKAVDQFVNLR</sequence>
<gene>
    <name evidence="4" type="ORF">CSUI_002956</name>
</gene>
<dbReference type="EMBL" id="MIGC01001242">
    <property type="protein sequence ID" value="PHJ23193.1"/>
    <property type="molecule type" value="Genomic_DNA"/>
</dbReference>
<dbReference type="GO" id="GO:0005524">
    <property type="term" value="F:ATP binding"/>
    <property type="evidence" value="ECO:0007669"/>
    <property type="project" value="InterPro"/>
</dbReference>
<dbReference type="SUPFAM" id="SSF75553">
    <property type="entry name" value="Smc hinge domain"/>
    <property type="match status" value="1"/>
</dbReference>